<name>A0ABV8HAP1_9FLAO</name>
<dbReference type="Proteomes" id="UP001595793">
    <property type="component" value="Unassembled WGS sequence"/>
</dbReference>
<evidence type="ECO:0000259" key="1">
    <source>
        <dbReference type="Pfam" id="PF12706"/>
    </source>
</evidence>
<organism evidence="2 4">
    <name type="scientific">Zunongwangia endophytica</name>
    <dbReference type="NCBI Taxonomy" id="1808945"/>
    <lineage>
        <taxon>Bacteria</taxon>
        <taxon>Pseudomonadati</taxon>
        <taxon>Bacteroidota</taxon>
        <taxon>Flavobacteriia</taxon>
        <taxon>Flavobacteriales</taxon>
        <taxon>Flavobacteriaceae</taxon>
        <taxon>Zunongwangia</taxon>
    </lineage>
</organism>
<proteinExistence type="predicted"/>
<gene>
    <name evidence="2" type="ORF">ACFOS1_11500</name>
    <name evidence="3" type="ORF">ACFOS1_15465</name>
</gene>
<dbReference type="EMBL" id="JBHSAS010000006">
    <property type="protein sequence ID" value="MFC4028033.1"/>
    <property type="molecule type" value="Genomic_DNA"/>
</dbReference>
<reference evidence="4" key="2">
    <citation type="journal article" date="2019" name="Int. J. Syst. Evol. Microbiol.">
        <title>The Global Catalogue of Microorganisms (GCM) 10K type strain sequencing project: providing services to taxonomists for standard genome sequencing and annotation.</title>
        <authorList>
            <consortium name="The Broad Institute Genomics Platform"/>
            <consortium name="The Broad Institute Genome Sequencing Center for Infectious Disease"/>
            <person name="Wu L."/>
            <person name="Ma J."/>
        </authorList>
    </citation>
    <scope>NUCLEOTIDE SEQUENCE [LARGE SCALE GENOMIC DNA]</scope>
    <source>
        <strain evidence="4">CECT 9128</strain>
    </source>
</reference>
<dbReference type="Gene3D" id="3.60.15.10">
    <property type="entry name" value="Ribonuclease Z/Hydroxyacylglutathione hydrolase-like"/>
    <property type="match status" value="1"/>
</dbReference>
<dbReference type="PANTHER" id="PTHR15032">
    <property type="entry name" value="N-ACYL-PHOSPHATIDYLETHANOLAMINE-HYDROLYZING PHOSPHOLIPASE D"/>
    <property type="match status" value="1"/>
</dbReference>
<evidence type="ECO:0000313" key="3">
    <source>
        <dbReference type="EMBL" id="MFC4028818.1"/>
    </source>
</evidence>
<keyword evidence="4" id="KW-1185">Reference proteome</keyword>
<evidence type="ECO:0000313" key="2">
    <source>
        <dbReference type="EMBL" id="MFC4028033.1"/>
    </source>
</evidence>
<comment type="caution">
    <text evidence="2">The sequence shown here is derived from an EMBL/GenBank/DDBJ whole genome shotgun (WGS) entry which is preliminary data.</text>
</comment>
<dbReference type="InterPro" id="IPR036866">
    <property type="entry name" value="RibonucZ/Hydroxyglut_hydro"/>
</dbReference>
<dbReference type="PANTHER" id="PTHR15032:SF4">
    <property type="entry name" value="N-ACYL-PHOSPHATIDYLETHANOLAMINE-HYDROLYZING PHOSPHOLIPASE D"/>
    <property type="match status" value="1"/>
</dbReference>
<dbReference type="InterPro" id="IPR024884">
    <property type="entry name" value="NAPE-PLD"/>
</dbReference>
<dbReference type="InterPro" id="IPR001279">
    <property type="entry name" value="Metallo-B-lactamas"/>
</dbReference>
<dbReference type="RefSeq" id="WP_290231403.1">
    <property type="nucleotide sequence ID" value="NZ_JAUFPZ010000002.1"/>
</dbReference>
<reference evidence="2" key="1">
    <citation type="journal article" date="2014" name="Int. J. Syst. Evol. Microbiol.">
        <title>Complete genome of a new Firmicutes species belonging to the dominant human colonic microbiota ('Ruminococcus bicirculans') reveals two chromosomes and a selective capacity to utilize plant glucans.</title>
        <authorList>
            <consortium name="NISC Comparative Sequencing Program"/>
            <person name="Wegmann U."/>
            <person name="Louis P."/>
            <person name="Goesmann A."/>
            <person name="Henrissat B."/>
            <person name="Duncan S.H."/>
            <person name="Flint H.J."/>
        </authorList>
    </citation>
    <scope>NUCLEOTIDE SEQUENCE</scope>
    <source>
        <strain evidence="2">CECT 9128</strain>
    </source>
</reference>
<dbReference type="Pfam" id="PF12706">
    <property type="entry name" value="Lactamase_B_2"/>
    <property type="match status" value="1"/>
</dbReference>
<dbReference type="SUPFAM" id="SSF56281">
    <property type="entry name" value="Metallo-hydrolase/oxidoreductase"/>
    <property type="match status" value="1"/>
</dbReference>
<protein>
    <submittedName>
        <fullName evidence="2">MBL fold metallo-hydrolase</fullName>
    </submittedName>
</protein>
<feature type="domain" description="Metallo-beta-lactamase" evidence="1">
    <location>
        <begin position="96"/>
        <end position="291"/>
    </location>
</feature>
<accession>A0ABV8HAP1</accession>
<sequence>MIQQFGKAPSGMRLERIEQCDNYKNGSFQNAVPTSVNAENASTFSILKEMMNRPKSVNPSQKIPSVVTNLKRIDGHKPSFVWFGHSSYLLKVKDYTVLVDPVFSGNASPVSFFGKAYDGANEYTVEDMPQIDILLLTHDHYDHLDYPTIEKLKSKVKRIVCSLGVGSHLEYWGYSAAIITELNWWESVKIIDDFKITATPARHFSGRLFTRGNTLWSSFVFEIFGYVFYLGGDSGYSPQFKEIGDKFGSFDLAVMECGQYNENWPKIHNFPEEMVTAAKDLKAKKVIPVHWAKFTLATHPWNEPIKRFTKAANDQNLSYVSPKIGELYELNQKFEQEVWWDFE</sequence>
<reference evidence="2" key="3">
    <citation type="submission" date="2024-09" db="EMBL/GenBank/DDBJ databases">
        <authorList>
            <person name="Sun Q."/>
            <person name="Mori K."/>
        </authorList>
    </citation>
    <scope>NUCLEOTIDE SEQUENCE</scope>
    <source>
        <strain evidence="2">CECT 9128</strain>
    </source>
</reference>
<evidence type="ECO:0000313" key="4">
    <source>
        <dbReference type="Proteomes" id="UP001595793"/>
    </source>
</evidence>
<dbReference type="EMBL" id="JBHSAS010000011">
    <property type="protein sequence ID" value="MFC4028818.1"/>
    <property type="molecule type" value="Genomic_DNA"/>
</dbReference>
<dbReference type="PIRSF" id="PIRSF038896">
    <property type="entry name" value="NAPE-PLD"/>
    <property type="match status" value="1"/>
</dbReference>